<sequence>MISSPTTTRHDGAREFDFVAGRWYAHSKRLVNPLGGAPQWEEFDSIHDGVVLPGGIGSADDYRIVGRPEFHGLALQLHDPTTGQWRLYWYRKGVLTAPLLGRFDNGVGVFEGDDEHEGRPIRTRYTWSGISAESARWEQAFSADGGATWETNWVMDYRRSAPPSGK</sequence>
<protein>
    <recommendedName>
        <fullName evidence="3">DUF1579 domain-containing protein</fullName>
    </recommendedName>
</protein>
<dbReference type="EMBL" id="RIBS01000007">
    <property type="protein sequence ID" value="RNF82688.1"/>
    <property type="molecule type" value="Genomic_DNA"/>
</dbReference>
<evidence type="ECO:0000313" key="1">
    <source>
        <dbReference type="EMBL" id="RNF82688.1"/>
    </source>
</evidence>
<comment type="caution">
    <text evidence="1">The sequence shown here is derived from an EMBL/GenBank/DDBJ whole genome shotgun (WGS) entry which is preliminary data.</text>
</comment>
<organism evidence="1 2">
    <name type="scientific">Montanilutibacter psychrotolerans</name>
    <dbReference type="NCBI Taxonomy" id="1327343"/>
    <lineage>
        <taxon>Bacteria</taxon>
        <taxon>Pseudomonadati</taxon>
        <taxon>Pseudomonadota</taxon>
        <taxon>Gammaproteobacteria</taxon>
        <taxon>Lysobacterales</taxon>
        <taxon>Lysobacteraceae</taxon>
        <taxon>Montanilutibacter</taxon>
    </lineage>
</organism>
<dbReference type="AlphaFoldDB" id="A0A3M8SMT3"/>
<name>A0A3M8SMT3_9GAMM</name>
<gene>
    <name evidence="1" type="ORF">EER27_14240</name>
</gene>
<proteinExistence type="predicted"/>
<dbReference type="OrthoDB" id="9814791at2"/>
<dbReference type="RefSeq" id="WP_123088824.1">
    <property type="nucleotide sequence ID" value="NZ_RIBS01000007.1"/>
</dbReference>
<accession>A0A3M8SMT3</accession>
<evidence type="ECO:0008006" key="3">
    <source>
        <dbReference type="Google" id="ProtNLM"/>
    </source>
</evidence>
<evidence type="ECO:0000313" key="2">
    <source>
        <dbReference type="Proteomes" id="UP000267049"/>
    </source>
</evidence>
<reference evidence="1 2" key="1">
    <citation type="submission" date="2018-11" db="EMBL/GenBank/DDBJ databases">
        <title>Lysobacter cryohumiis sp. nov., isolated from soil in the Tianshan Mountains, Xinjiang, China.</title>
        <authorList>
            <person name="Luo Y."/>
            <person name="Sheng H."/>
        </authorList>
    </citation>
    <scope>NUCLEOTIDE SEQUENCE [LARGE SCALE GENOMIC DNA]</scope>
    <source>
        <strain evidence="1 2">ZS60</strain>
    </source>
</reference>
<dbReference type="Proteomes" id="UP000267049">
    <property type="component" value="Unassembled WGS sequence"/>
</dbReference>
<keyword evidence="2" id="KW-1185">Reference proteome</keyword>